<dbReference type="Gene3D" id="3.40.190.10">
    <property type="entry name" value="Periplasmic binding protein-like II"/>
    <property type="match status" value="1"/>
</dbReference>
<dbReference type="PANTHER" id="PTHR43649:SF12">
    <property type="entry name" value="DIACETYLCHITOBIOSE BINDING PROTEIN DASA"/>
    <property type="match status" value="1"/>
</dbReference>
<dbReference type="InterPro" id="IPR006059">
    <property type="entry name" value="SBP"/>
</dbReference>
<name>A0ABW4L424_9MICO</name>
<dbReference type="InterPro" id="IPR050490">
    <property type="entry name" value="Bact_solute-bd_prot1"/>
</dbReference>
<dbReference type="EMBL" id="JBHUEE010000001">
    <property type="protein sequence ID" value="MFD1716714.1"/>
    <property type="molecule type" value="Genomic_DNA"/>
</dbReference>
<reference evidence="2" key="1">
    <citation type="journal article" date="2019" name="Int. J. Syst. Evol. Microbiol.">
        <title>The Global Catalogue of Microorganisms (GCM) 10K type strain sequencing project: providing services to taxonomists for standard genome sequencing and annotation.</title>
        <authorList>
            <consortium name="The Broad Institute Genomics Platform"/>
            <consortium name="The Broad Institute Genome Sequencing Center for Infectious Disease"/>
            <person name="Wu L."/>
            <person name="Ma J."/>
        </authorList>
    </citation>
    <scope>NUCLEOTIDE SEQUENCE [LARGE SCALE GENOMIC DNA]</scope>
    <source>
        <strain evidence="2">JCM 17130</strain>
    </source>
</reference>
<evidence type="ECO:0000313" key="2">
    <source>
        <dbReference type="Proteomes" id="UP001597277"/>
    </source>
</evidence>
<sequence>MDSGDTKAAYWTQLVEAYREKHPNIDLSYDPLTPNSMTEVVPLGVRNGTLHDLFQLPGGLMDEAVEEGWVMPLDDVIPNFEDWKRQYPEGILFEGVHIFDGKTYSFPGTAPNRYNECLLYSRQLMNDAGYDPEESPLTWDEYRDAAKSITEAGNGQVYGVTLEGGQPPKLVLWLEAFAQMGGGYGLNPATGEYDYASDAWTDALDLLLALQADGSLFPGSASMEAQQTTSRVVGGSVGMVTAGPWMIPQWEDENPDFDFGVGAHPHPGPGSLPRGYNPAINQDAMWVASSTENPEIAGDILAYHGSLEGATAWMSIVGPGNPTPFEEAHADAADALSPAGRRALELSETLVSLPSALIRNPEVAIANQEMPALTPGLGETIAGIIDGSITDVRSAMQDLEDRSDEQLDQAIAAARDKGANVSREDWVFSNFVPGEPYTPDMYDEL</sequence>
<dbReference type="PANTHER" id="PTHR43649">
    <property type="entry name" value="ARABINOSE-BINDING PROTEIN-RELATED"/>
    <property type="match status" value="1"/>
</dbReference>
<comment type="caution">
    <text evidence="1">The sequence shown here is derived from an EMBL/GenBank/DDBJ whole genome shotgun (WGS) entry which is preliminary data.</text>
</comment>
<dbReference type="Proteomes" id="UP001597277">
    <property type="component" value="Unassembled WGS sequence"/>
</dbReference>
<evidence type="ECO:0000313" key="1">
    <source>
        <dbReference type="EMBL" id="MFD1716714.1"/>
    </source>
</evidence>
<dbReference type="SUPFAM" id="SSF53850">
    <property type="entry name" value="Periplasmic binding protein-like II"/>
    <property type="match status" value="1"/>
</dbReference>
<accession>A0ABW4L424</accession>
<gene>
    <name evidence="1" type="ORF">ACFSE6_02620</name>
</gene>
<organism evidence="1 2">
    <name type="scientific">Georgenia deserti</name>
    <dbReference type="NCBI Taxonomy" id="2093781"/>
    <lineage>
        <taxon>Bacteria</taxon>
        <taxon>Bacillati</taxon>
        <taxon>Actinomycetota</taxon>
        <taxon>Actinomycetes</taxon>
        <taxon>Micrococcales</taxon>
        <taxon>Bogoriellaceae</taxon>
        <taxon>Georgenia</taxon>
    </lineage>
</organism>
<proteinExistence type="predicted"/>
<keyword evidence="2" id="KW-1185">Reference proteome</keyword>
<dbReference type="RefSeq" id="WP_388002140.1">
    <property type="nucleotide sequence ID" value="NZ_JBHUEE010000001.1"/>
</dbReference>
<dbReference type="Pfam" id="PF01547">
    <property type="entry name" value="SBP_bac_1"/>
    <property type="match status" value="1"/>
</dbReference>
<protein>
    <submittedName>
        <fullName evidence="1">ABC transporter substrate-binding protein</fullName>
    </submittedName>
</protein>